<feature type="active site" description="Proton acceptor" evidence="2">
    <location>
        <position position="126"/>
    </location>
</feature>
<evidence type="ECO:0000313" key="4">
    <source>
        <dbReference type="EMBL" id="EDM49747.1"/>
    </source>
</evidence>
<evidence type="ECO:0000313" key="5">
    <source>
        <dbReference type="Proteomes" id="UP000005856"/>
    </source>
</evidence>
<dbReference type="InterPro" id="IPR009097">
    <property type="entry name" value="Cyclic_Pdiesterase"/>
</dbReference>
<dbReference type="Pfam" id="PF02834">
    <property type="entry name" value="LigT_PEase"/>
    <property type="match status" value="2"/>
</dbReference>
<dbReference type="NCBIfam" id="TIGR02258">
    <property type="entry name" value="2_5_ligase"/>
    <property type="match status" value="1"/>
</dbReference>
<feature type="domain" description="Phosphoesterase HXTX" evidence="3">
    <location>
        <begin position="14"/>
        <end position="88"/>
    </location>
</feature>
<comment type="function">
    <text evidence="2">Hydrolyzes RNA 2',3'-cyclic phosphodiester to an RNA 2'-phosphomonoester.</text>
</comment>
<feature type="domain" description="Phosphoesterase HXTX" evidence="3">
    <location>
        <begin position="96"/>
        <end position="173"/>
    </location>
</feature>
<dbReference type="RefSeq" id="WP_007151949.1">
    <property type="nucleotide sequence ID" value="NZ_ABCP01000001.1"/>
</dbReference>
<protein>
    <recommendedName>
        <fullName evidence="2">RNA 2',3'-cyclic phosphodiesterase</fullName>
        <shortName evidence="2">RNA 2',3'-CPDase</shortName>
        <ecNumber evidence="2">3.1.4.58</ecNumber>
    </recommendedName>
</protein>
<sequence>MDKPETHRLFFGLEIPDLVKQRLVSIQQPVAGARWQRPDQLHLTLVFLGSVARQRLPDVCDAARNLPVEQFDLTVCGLGCFGRPDFPKNLWAGVQPADTLAELHEVLNQRLCMPGFEQEKRPFCPHITLSRFKGQRGSVAELLEFQERQPVGTFSVDGIALFESTQGAYGSVYQIIERFPLAGNPERLCR</sequence>
<name>A6EV98_9GAMM</name>
<dbReference type="EC" id="3.1.4.58" evidence="2"/>
<dbReference type="PANTHER" id="PTHR35561">
    <property type="entry name" value="RNA 2',3'-CYCLIC PHOSPHODIESTERASE"/>
    <property type="match status" value="1"/>
</dbReference>
<accession>A6EV98</accession>
<dbReference type="Proteomes" id="UP000005856">
    <property type="component" value="Unassembled WGS sequence"/>
</dbReference>
<reference evidence="4 5" key="1">
    <citation type="submission" date="2007-06" db="EMBL/GenBank/DDBJ databases">
        <authorList>
            <person name="Green D."/>
            <person name="Ferriera S."/>
            <person name="Johnson J."/>
            <person name="Kravitz S."/>
            <person name="Beeson K."/>
            <person name="Sutton G."/>
            <person name="Rogers Y.-H."/>
            <person name="Friedman R."/>
            <person name="Frazier M."/>
            <person name="Venter J.C."/>
        </authorList>
    </citation>
    <scope>NUCLEOTIDE SEQUENCE [LARGE SCALE GENOMIC DNA]</scope>
    <source>
        <strain evidence="4 5">DG893</strain>
    </source>
</reference>
<keyword evidence="1 2" id="KW-0378">Hydrolase</keyword>
<feature type="short sequence motif" description="HXTX 2" evidence="2">
    <location>
        <begin position="126"/>
        <end position="129"/>
    </location>
</feature>
<evidence type="ECO:0000259" key="3">
    <source>
        <dbReference type="Pfam" id="PF02834"/>
    </source>
</evidence>
<organism evidence="4 5">
    <name type="scientific">Marinobacter algicola DG893</name>
    <dbReference type="NCBI Taxonomy" id="443152"/>
    <lineage>
        <taxon>Bacteria</taxon>
        <taxon>Pseudomonadati</taxon>
        <taxon>Pseudomonadota</taxon>
        <taxon>Gammaproteobacteria</taxon>
        <taxon>Pseudomonadales</taxon>
        <taxon>Marinobacteraceae</taxon>
        <taxon>Marinobacter</taxon>
    </lineage>
</organism>
<dbReference type="GO" id="GO:0008664">
    <property type="term" value="F:RNA 2',3'-cyclic 3'-phosphodiesterase activity"/>
    <property type="evidence" value="ECO:0007669"/>
    <property type="project" value="UniProtKB-EC"/>
</dbReference>
<dbReference type="GO" id="GO:0004113">
    <property type="term" value="F:2',3'-cyclic-nucleotide 3'-phosphodiesterase activity"/>
    <property type="evidence" value="ECO:0007669"/>
    <property type="project" value="InterPro"/>
</dbReference>
<comment type="caution">
    <text evidence="4">The sequence shown here is derived from an EMBL/GenBank/DDBJ whole genome shotgun (WGS) entry which is preliminary data.</text>
</comment>
<dbReference type="GO" id="GO:0016874">
    <property type="term" value="F:ligase activity"/>
    <property type="evidence" value="ECO:0007669"/>
    <property type="project" value="UniProtKB-KW"/>
</dbReference>
<dbReference type="InterPro" id="IPR014051">
    <property type="entry name" value="Phosphoesterase_HXTX"/>
</dbReference>
<dbReference type="AlphaFoldDB" id="A6EV98"/>
<gene>
    <name evidence="4" type="ORF">MDG893_11116</name>
</gene>
<comment type="catalytic activity">
    <reaction evidence="2">
        <text>a 3'-end 2',3'-cyclophospho-ribonucleotide-RNA + H2O = a 3'-end 2'-phospho-ribonucleotide-RNA + H(+)</text>
        <dbReference type="Rhea" id="RHEA:11828"/>
        <dbReference type="Rhea" id="RHEA-COMP:10464"/>
        <dbReference type="Rhea" id="RHEA-COMP:17353"/>
        <dbReference type="ChEBI" id="CHEBI:15377"/>
        <dbReference type="ChEBI" id="CHEBI:15378"/>
        <dbReference type="ChEBI" id="CHEBI:83064"/>
        <dbReference type="ChEBI" id="CHEBI:173113"/>
        <dbReference type="EC" id="3.1.4.58"/>
    </reaction>
</comment>
<dbReference type="EMBL" id="ABCP01000001">
    <property type="protein sequence ID" value="EDM49747.1"/>
    <property type="molecule type" value="Genomic_DNA"/>
</dbReference>
<keyword evidence="4" id="KW-0436">Ligase</keyword>
<dbReference type="PANTHER" id="PTHR35561:SF1">
    <property type="entry name" value="RNA 2',3'-CYCLIC PHOSPHODIESTERASE"/>
    <property type="match status" value="1"/>
</dbReference>
<dbReference type="OrthoDB" id="7061261at2"/>
<dbReference type="InterPro" id="IPR004175">
    <property type="entry name" value="RNA_CPDase"/>
</dbReference>
<feature type="active site" description="Proton donor" evidence="2">
    <location>
        <position position="42"/>
    </location>
</feature>
<dbReference type="SUPFAM" id="SSF55144">
    <property type="entry name" value="LigT-like"/>
    <property type="match status" value="1"/>
</dbReference>
<dbReference type="eggNOG" id="COG1514">
    <property type="taxonomic scope" value="Bacteria"/>
</dbReference>
<comment type="similarity">
    <text evidence="2">Belongs to the 2H phosphoesterase superfamily. ThpR family.</text>
</comment>
<keyword evidence="5" id="KW-1185">Reference proteome</keyword>
<evidence type="ECO:0000256" key="2">
    <source>
        <dbReference type="HAMAP-Rule" id="MF_01940"/>
    </source>
</evidence>
<dbReference type="Gene3D" id="3.90.1140.10">
    <property type="entry name" value="Cyclic phosphodiesterase"/>
    <property type="match status" value="1"/>
</dbReference>
<feature type="short sequence motif" description="HXTX 1" evidence="2">
    <location>
        <begin position="42"/>
        <end position="45"/>
    </location>
</feature>
<evidence type="ECO:0000256" key="1">
    <source>
        <dbReference type="ARBA" id="ARBA00022801"/>
    </source>
</evidence>
<dbReference type="STRING" id="443152.MDG893_11116"/>
<dbReference type="HAMAP" id="MF_01940">
    <property type="entry name" value="RNA_CPDase"/>
    <property type="match status" value="1"/>
</dbReference>
<proteinExistence type="inferred from homology"/>